<dbReference type="EMBL" id="SRZC01000014">
    <property type="protein sequence ID" value="TGX81697.1"/>
    <property type="molecule type" value="Genomic_DNA"/>
</dbReference>
<proteinExistence type="predicted"/>
<keyword evidence="2" id="KW-1185">Reference proteome</keyword>
<dbReference type="Proteomes" id="UP000308886">
    <property type="component" value="Unassembled WGS sequence"/>
</dbReference>
<evidence type="ECO:0000313" key="1">
    <source>
        <dbReference type="EMBL" id="TGX81697.1"/>
    </source>
</evidence>
<evidence type="ECO:0000313" key="2">
    <source>
        <dbReference type="Proteomes" id="UP000308886"/>
    </source>
</evidence>
<accession>A0AC61QPA7</accession>
<sequence length="185" mass="20582">MKKILFIIGSLRNESFNRKLANRVEQLISGRAVVEYLDYSELPMMNQDIEFPVPEVVAEIRRKIAEADGLWIFSPEYNSGYPGHLKNLIDWLSRPIAADDHTSPLAINKKKVALSGAGGGMATANCRARLTELLTLPFINADVMREPQTGIVLGVEAWTHGNMILAQEQEEALAQQVDAFLNYIG</sequence>
<name>A0AC61QPA7_9BACT</name>
<organism evidence="1 2">
    <name type="scientific">Palleniella muris</name>
    <dbReference type="NCBI Taxonomy" id="3038145"/>
    <lineage>
        <taxon>Bacteria</taxon>
        <taxon>Pseudomonadati</taxon>
        <taxon>Bacteroidota</taxon>
        <taxon>Bacteroidia</taxon>
        <taxon>Bacteroidales</taxon>
        <taxon>Prevotellaceae</taxon>
        <taxon>Palleniella</taxon>
    </lineage>
</organism>
<protein>
    <submittedName>
        <fullName evidence="1">NAD(P)H-dependent oxidoreductase</fullName>
    </submittedName>
</protein>
<comment type="caution">
    <text evidence="1">The sequence shown here is derived from an EMBL/GenBank/DDBJ whole genome shotgun (WGS) entry which is preliminary data.</text>
</comment>
<reference evidence="1" key="1">
    <citation type="submission" date="2019-04" db="EMBL/GenBank/DDBJ databases">
        <title>Microbes associate with the intestines of laboratory mice.</title>
        <authorList>
            <person name="Navarre W."/>
            <person name="Wong E."/>
            <person name="Huang K."/>
            <person name="Tropini C."/>
            <person name="Ng K."/>
            <person name="Yu B."/>
        </authorList>
    </citation>
    <scope>NUCLEOTIDE SEQUENCE</scope>
    <source>
        <strain evidence="1">NM73_A23</strain>
    </source>
</reference>
<gene>
    <name evidence="1" type="ORF">E5358_09195</name>
</gene>